<dbReference type="EC" id="3.1.1.77" evidence="1"/>
<accession>A0A1H1E9A5</accession>
<feature type="site" description="Critical for activity" evidence="2">
    <location>
        <position position="169"/>
    </location>
</feature>
<protein>
    <recommendedName>
        <fullName evidence="1">Lipid A deacylase</fullName>
        <ecNumber evidence="1">3.1.1.77</ecNumber>
    </recommendedName>
    <alternativeName>
        <fullName evidence="1">LPS 3-O-deacylase</fullName>
    </alternativeName>
    <alternativeName>
        <fullName evidence="1">Outer membrane enzyme</fullName>
    </alternativeName>
</protein>
<comment type="function">
    <text evidence="1">Has lipid A 3-O-deacylase activity. Hydrolyzes the ester bond at the 3 position of lipid A, a bioactive component of lipopolysaccharide (LPS), thereby releasing the primary fatty acyl moiety.</text>
</comment>
<sequence length="190" mass="20872">MNRQNLVVRGLSLKSTFAVLLVLLLSAAGASQAEQFGVQVAAGVGDHHVRTLDLGVVWDPNLTWWQIGDWHFALLGEAHVAWWHTNEGNVHDNIGEIGVTPVIRFIRSSGSVRPFIEVGAGVRLLTSPRISSDFTLGTAFQFAEMAGVGLQFGAREQYVAGYRFQHVSNGGIKEPNPGINFSQLYLQYHF</sequence>
<comment type="subunit">
    <text evidence="1">Homodimer.</text>
</comment>
<comment type="catalytic activity">
    <reaction evidence="1">
        <text>a 3-(acyloxy)acyl derivative of bacterial toxin + H2O = a 3-hydroxyacyl derivative of bacterial toxin + a fatty acid + H(+)</text>
        <dbReference type="Rhea" id="RHEA:12032"/>
        <dbReference type="ChEBI" id="CHEBI:15377"/>
        <dbReference type="ChEBI" id="CHEBI:15378"/>
        <dbReference type="ChEBI" id="CHEBI:28868"/>
        <dbReference type="ChEBI" id="CHEBI:136853"/>
        <dbReference type="ChEBI" id="CHEBI:140675"/>
        <dbReference type="EC" id="3.1.1.77"/>
    </reaction>
</comment>
<comment type="subcellular location">
    <subcellularLocation>
        <location evidence="1">Cell outer membrane</location>
        <topology evidence="1">Multi-pass membrane protein</topology>
    </subcellularLocation>
</comment>
<gene>
    <name evidence="4" type="ORF">SAMN05445850_1934</name>
</gene>
<dbReference type="GO" id="GO:0009279">
    <property type="term" value="C:cell outer membrane"/>
    <property type="evidence" value="ECO:0007669"/>
    <property type="project" value="UniProtKB-SubCell"/>
</dbReference>
<evidence type="ECO:0000313" key="4">
    <source>
        <dbReference type="EMBL" id="SDQ85234.1"/>
    </source>
</evidence>
<keyword evidence="1" id="KW-0472">Membrane</keyword>
<feature type="chain" id="PRO_5011776417" description="Lipid A deacylase" evidence="3">
    <location>
        <begin position="34"/>
        <end position="190"/>
    </location>
</feature>
<evidence type="ECO:0000256" key="1">
    <source>
        <dbReference type="PIRNR" id="PIRNR029681"/>
    </source>
</evidence>
<dbReference type="InterPro" id="IPR011250">
    <property type="entry name" value="OMP/PagP_B-barrel"/>
</dbReference>
<keyword evidence="1" id="KW-0998">Cell outer membrane</keyword>
<dbReference type="Gene3D" id="2.40.160.20">
    <property type="match status" value="1"/>
</dbReference>
<dbReference type="RefSeq" id="WP_090802919.1">
    <property type="nucleotide sequence ID" value="NZ_FNKX01000001.1"/>
</dbReference>
<proteinExistence type="inferred from homology"/>
<keyword evidence="5" id="KW-1185">Reference proteome</keyword>
<dbReference type="STRING" id="157910.SAMN05445850_1934"/>
<organism evidence="4 5">
    <name type="scientific">Paraburkholderia tuberum</name>
    <dbReference type="NCBI Taxonomy" id="157910"/>
    <lineage>
        <taxon>Bacteria</taxon>
        <taxon>Pseudomonadati</taxon>
        <taxon>Pseudomonadota</taxon>
        <taxon>Betaproteobacteria</taxon>
        <taxon>Burkholderiales</taxon>
        <taxon>Burkholderiaceae</taxon>
        <taxon>Paraburkholderia</taxon>
    </lineage>
</organism>
<name>A0A1H1E9A5_9BURK</name>
<evidence type="ECO:0000313" key="5">
    <source>
        <dbReference type="Proteomes" id="UP000199365"/>
    </source>
</evidence>
<evidence type="ECO:0000256" key="3">
    <source>
        <dbReference type="SAM" id="SignalP"/>
    </source>
</evidence>
<dbReference type="AlphaFoldDB" id="A0A1H1E9A5"/>
<dbReference type="Pfam" id="PF09411">
    <property type="entry name" value="PagL"/>
    <property type="match status" value="1"/>
</dbReference>
<dbReference type="SUPFAM" id="SSF56925">
    <property type="entry name" value="OMPA-like"/>
    <property type="match status" value="1"/>
</dbReference>
<dbReference type="Proteomes" id="UP000199365">
    <property type="component" value="Unassembled WGS sequence"/>
</dbReference>
<dbReference type="PIRSF" id="PIRSF029681">
    <property type="entry name" value="PagL"/>
    <property type="match status" value="1"/>
</dbReference>
<dbReference type="InterPro" id="IPR018550">
    <property type="entry name" value="Lipid-A_deacylase-rel"/>
</dbReference>
<keyword evidence="3" id="KW-0732">Signal</keyword>
<comment type="similarity">
    <text evidence="1">Belongs to the PagL family.</text>
</comment>
<reference evidence="5" key="1">
    <citation type="submission" date="2016-10" db="EMBL/GenBank/DDBJ databases">
        <authorList>
            <person name="Varghese N."/>
            <person name="Submissions S."/>
        </authorList>
    </citation>
    <scope>NUCLEOTIDE SEQUENCE [LARGE SCALE GENOMIC DNA]</scope>
    <source>
        <strain evidence="5">DUS833</strain>
    </source>
</reference>
<dbReference type="GO" id="GO:0050528">
    <property type="term" value="F:acyloxyacyl hydrolase activity"/>
    <property type="evidence" value="ECO:0007669"/>
    <property type="project" value="UniProtKB-EC"/>
</dbReference>
<feature type="signal peptide" evidence="3">
    <location>
        <begin position="1"/>
        <end position="33"/>
    </location>
</feature>
<evidence type="ECO:0000256" key="2">
    <source>
        <dbReference type="PIRSR" id="PIRSR029681-2"/>
    </source>
</evidence>
<dbReference type="EMBL" id="FNKX01000001">
    <property type="protein sequence ID" value="SDQ85234.1"/>
    <property type="molecule type" value="Genomic_DNA"/>
</dbReference>
<keyword evidence="1" id="KW-0378">Hydrolase</keyword>